<reference evidence="1 2" key="1">
    <citation type="submission" date="2016-03" db="EMBL/GenBank/DDBJ databases">
        <title>Comparative genomics of the ectomycorrhizal sister species Rhizopogon vinicolor and Rhizopogon vesiculosus (Basidiomycota: Boletales) reveals a divergence of the mating type B locus.</title>
        <authorList>
            <person name="Mujic A.B."/>
            <person name="Kuo A."/>
            <person name="Tritt A."/>
            <person name="Lipzen A."/>
            <person name="Chen C."/>
            <person name="Johnson J."/>
            <person name="Sharma A."/>
            <person name="Barry K."/>
            <person name="Grigoriev I.V."/>
            <person name="Spatafora J.W."/>
        </authorList>
    </citation>
    <scope>NUCLEOTIDE SEQUENCE [LARGE SCALE GENOMIC DNA]</scope>
    <source>
        <strain evidence="1 2">AM-OR11-056</strain>
    </source>
</reference>
<feature type="non-terminal residue" evidence="1">
    <location>
        <position position="1"/>
    </location>
</feature>
<evidence type="ECO:0000313" key="1">
    <source>
        <dbReference type="EMBL" id="OJA12461.1"/>
    </source>
</evidence>
<gene>
    <name evidence="1" type="ORF">AZE42_13531</name>
</gene>
<feature type="non-terminal residue" evidence="1">
    <location>
        <position position="26"/>
    </location>
</feature>
<dbReference type="Proteomes" id="UP000183567">
    <property type="component" value="Unassembled WGS sequence"/>
</dbReference>
<organism evidence="1 2">
    <name type="scientific">Rhizopogon vesiculosus</name>
    <dbReference type="NCBI Taxonomy" id="180088"/>
    <lineage>
        <taxon>Eukaryota</taxon>
        <taxon>Fungi</taxon>
        <taxon>Dikarya</taxon>
        <taxon>Basidiomycota</taxon>
        <taxon>Agaricomycotina</taxon>
        <taxon>Agaricomycetes</taxon>
        <taxon>Agaricomycetidae</taxon>
        <taxon>Boletales</taxon>
        <taxon>Suillineae</taxon>
        <taxon>Rhizopogonaceae</taxon>
        <taxon>Rhizopogon</taxon>
    </lineage>
</organism>
<dbReference type="EMBL" id="LVVM01004654">
    <property type="protein sequence ID" value="OJA12461.1"/>
    <property type="molecule type" value="Genomic_DNA"/>
</dbReference>
<accession>A0A1J8PUB4</accession>
<protein>
    <submittedName>
        <fullName evidence="1">Uncharacterized protein</fullName>
    </submittedName>
</protein>
<name>A0A1J8PUB4_9AGAM</name>
<dbReference type="AlphaFoldDB" id="A0A1J8PUB4"/>
<keyword evidence="2" id="KW-1185">Reference proteome</keyword>
<sequence length="26" mass="2762">PRLWPSGSEGWAKAPIDGLALAWLGL</sequence>
<proteinExistence type="predicted"/>
<comment type="caution">
    <text evidence="1">The sequence shown here is derived from an EMBL/GenBank/DDBJ whole genome shotgun (WGS) entry which is preliminary data.</text>
</comment>
<evidence type="ECO:0000313" key="2">
    <source>
        <dbReference type="Proteomes" id="UP000183567"/>
    </source>
</evidence>